<evidence type="ECO:0000313" key="1">
    <source>
        <dbReference type="EMBL" id="MFD2057810.1"/>
    </source>
</evidence>
<gene>
    <name evidence="1" type="ORF">ACFSQT_33425</name>
</gene>
<sequence length="464" mass="51314">MFSWQMVRDGGIIILDDYEWTFFPDEIDHPKLGIDTFLAVHAGQYRELYRGEQIIIQKIEAEPSRAPSPGTPALPREAGPALDIAEKSVEFVLIAEAGILEAQALLLCESIRCFAGAYSRCPITVVSPRSSRRPSLSTLRKFEQLDVEYLPIEIQSYYPQYGTSYRIHALAHVERRPGPPVIVQLDSDTIFVAEPDLSLGASSAAARPVDVKGMCTTGPGDPFDSYWRQLCALVGVDYEHLPIVRTTVGGQAVRASYNGGLFVATRACGLFQRTEAIFKQLVAADMKPWADGPTFDTGTGVLHGEATTYWGTSQAAFSLAAVAGNHPVRLLPDTHNFPLNNLAGLPAPNAARLVHIHYHGLFSDASADVNPIMQGKLALPAAISEWLAARLPLRDHPQPTATTRDLTLEQDELIRAHDDLRLERDALVRDRDALREERNAILASRSWRLTAPLRWVRGPFVRRR</sequence>
<name>A0ABW4WPD8_9HYPH</name>
<proteinExistence type="predicted"/>
<protein>
    <recommendedName>
        <fullName evidence="3">Glycosyltransferase</fullName>
    </recommendedName>
</protein>
<dbReference type="RefSeq" id="WP_379026294.1">
    <property type="nucleotide sequence ID" value="NZ_JBHUGY010000064.1"/>
</dbReference>
<dbReference type="Proteomes" id="UP001597349">
    <property type="component" value="Unassembled WGS sequence"/>
</dbReference>
<dbReference type="EMBL" id="JBHUGY010000064">
    <property type="protein sequence ID" value="MFD2057810.1"/>
    <property type="molecule type" value="Genomic_DNA"/>
</dbReference>
<organism evidence="1 2">
    <name type="scientific">Mesorhizobium calcicola</name>
    <dbReference type="NCBI Taxonomy" id="1300310"/>
    <lineage>
        <taxon>Bacteria</taxon>
        <taxon>Pseudomonadati</taxon>
        <taxon>Pseudomonadota</taxon>
        <taxon>Alphaproteobacteria</taxon>
        <taxon>Hyphomicrobiales</taxon>
        <taxon>Phyllobacteriaceae</taxon>
        <taxon>Mesorhizobium</taxon>
    </lineage>
</organism>
<evidence type="ECO:0000313" key="2">
    <source>
        <dbReference type="Proteomes" id="UP001597349"/>
    </source>
</evidence>
<comment type="caution">
    <text evidence="1">The sequence shown here is derived from an EMBL/GenBank/DDBJ whole genome shotgun (WGS) entry which is preliminary data.</text>
</comment>
<keyword evidence="2" id="KW-1185">Reference proteome</keyword>
<reference evidence="2" key="1">
    <citation type="journal article" date="2019" name="Int. J. Syst. Evol. Microbiol.">
        <title>The Global Catalogue of Microorganisms (GCM) 10K type strain sequencing project: providing services to taxonomists for standard genome sequencing and annotation.</title>
        <authorList>
            <consortium name="The Broad Institute Genomics Platform"/>
            <consortium name="The Broad Institute Genome Sequencing Center for Infectious Disease"/>
            <person name="Wu L."/>
            <person name="Ma J."/>
        </authorList>
    </citation>
    <scope>NUCLEOTIDE SEQUENCE [LARGE SCALE GENOMIC DNA]</scope>
    <source>
        <strain evidence="2">CGMCC 1.16226</strain>
    </source>
</reference>
<accession>A0ABW4WPD8</accession>
<evidence type="ECO:0008006" key="3">
    <source>
        <dbReference type="Google" id="ProtNLM"/>
    </source>
</evidence>